<evidence type="ECO:0000313" key="3">
    <source>
        <dbReference type="Proteomes" id="UP000000763"/>
    </source>
</evidence>
<dbReference type="EMBL" id="AP004995">
    <property type="protein sequence ID" value="BAD37913.1"/>
    <property type="molecule type" value="Genomic_DNA"/>
</dbReference>
<proteinExistence type="predicted"/>
<protein>
    <submittedName>
        <fullName evidence="2">Uncharacterized protein</fullName>
    </submittedName>
</protein>
<organism evidence="2 3">
    <name type="scientific">Oryza sativa subsp. japonica</name>
    <name type="common">Rice</name>
    <dbReference type="NCBI Taxonomy" id="39947"/>
    <lineage>
        <taxon>Eukaryota</taxon>
        <taxon>Viridiplantae</taxon>
        <taxon>Streptophyta</taxon>
        <taxon>Embryophyta</taxon>
        <taxon>Tracheophyta</taxon>
        <taxon>Spermatophyta</taxon>
        <taxon>Magnoliopsida</taxon>
        <taxon>Liliopsida</taxon>
        <taxon>Poales</taxon>
        <taxon>Poaceae</taxon>
        <taxon>BOP clade</taxon>
        <taxon>Oryzoideae</taxon>
        <taxon>Oryzeae</taxon>
        <taxon>Oryzinae</taxon>
        <taxon>Oryza</taxon>
        <taxon>Oryza sativa</taxon>
    </lineage>
</organism>
<evidence type="ECO:0000313" key="2">
    <source>
        <dbReference type="EMBL" id="BAD37913.1"/>
    </source>
</evidence>
<dbReference type="EMBL" id="AP004994">
    <property type="protein sequence ID" value="BAD37876.1"/>
    <property type="molecule type" value="Genomic_DNA"/>
</dbReference>
<sequence length="55" mass="6198">MQAPIALLSVHDPLQYRTCTSSGLLVDLIPHVSSSYYRTRPWMCLSPQPELKLPS</sequence>
<name>Q67VA6_ORYSJ</name>
<dbReference type="Proteomes" id="UP000000763">
    <property type="component" value="Chromosome 6"/>
</dbReference>
<gene>
    <name evidence="1" type="ORF">OSJNBa0052G07.26</name>
    <name evidence="2" type="ORF">OSJNBa0068B06.35</name>
</gene>
<accession>Q67VA6</accession>
<dbReference type="AlphaFoldDB" id="Q67VA6"/>
<reference evidence="1" key="1">
    <citation type="submission" date="2002-03" db="EMBL/GenBank/DDBJ databases">
        <title>Oryza sativa nipponbare(GA3) genomic DNA, chromosome 6, BAC clone:OSJNBa0052G07.</title>
        <authorList>
            <person name="Sasaki T."/>
            <person name="Matsumoto T."/>
            <person name="Yamamoto K."/>
        </authorList>
    </citation>
    <scope>NUCLEOTIDE SEQUENCE</scope>
</reference>
<reference evidence="3" key="4">
    <citation type="journal article" date="2008" name="Nucleic Acids Res.">
        <title>The rice annotation project database (RAP-DB): 2008 update.</title>
        <authorList>
            <consortium name="The rice annotation project (RAP)"/>
        </authorList>
    </citation>
    <scope>GENOME REANNOTATION</scope>
    <source>
        <strain evidence="3">cv. Nipponbare</strain>
    </source>
</reference>
<evidence type="ECO:0000313" key="1">
    <source>
        <dbReference type="EMBL" id="BAD37876.1"/>
    </source>
</evidence>
<reference evidence="3" key="3">
    <citation type="journal article" date="2005" name="Nature">
        <title>The map-based sequence of the rice genome.</title>
        <authorList>
            <consortium name="International rice genome sequencing project (IRGSP)"/>
            <person name="Matsumoto T."/>
            <person name="Wu J."/>
            <person name="Kanamori H."/>
            <person name="Katayose Y."/>
            <person name="Fujisawa M."/>
            <person name="Namiki N."/>
            <person name="Mizuno H."/>
            <person name="Yamamoto K."/>
            <person name="Antonio B.A."/>
            <person name="Baba T."/>
            <person name="Sakata K."/>
            <person name="Nagamura Y."/>
            <person name="Aoki H."/>
            <person name="Arikawa K."/>
            <person name="Arita K."/>
            <person name="Bito T."/>
            <person name="Chiden Y."/>
            <person name="Fujitsuka N."/>
            <person name="Fukunaka R."/>
            <person name="Hamada M."/>
            <person name="Harada C."/>
            <person name="Hayashi A."/>
            <person name="Hijishita S."/>
            <person name="Honda M."/>
            <person name="Hosokawa S."/>
            <person name="Ichikawa Y."/>
            <person name="Idonuma A."/>
            <person name="Iijima M."/>
            <person name="Ikeda M."/>
            <person name="Ikeno M."/>
            <person name="Ito K."/>
            <person name="Ito S."/>
            <person name="Ito T."/>
            <person name="Ito Y."/>
            <person name="Ito Y."/>
            <person name="Iwabuchi A."/>
            <person name="Kamiya K."/>
            <person name="Karasawa W."/>
            <person name="Kurita K."/>
            <person name="Katagiri S."/>
            <person name="Kikuta A."/>
            <person name="Kobayashi H."/>
            <person name="Kobayashi N."/>
            <person name="Machita K."/>
            <person name="Maehara T."/>
            <person name="Masukawa M."/>
            <person name="Mizubayashi T."/>
            <person name="Mukai Y."/>
            <person name="Nagasaki H."/>
            <person name="Nagata Y."/>
            <person name="Naito S."/>
            <person name="Nakashima M."/>
            <person name="Nakama Y."/>
            <person name="Nakamichi Y."/>
            <person name="Nakamura M."/>
            <person name="Meguro A."/>
            <person name="Negishi M."/>
            <person name="Ohta I."/>
            <person name="Ohta T."/>
            <person name="Okamoto M."/>
            <person name="Ono N."/>
            <person name="Saji S."/>
            <person name="Sakaguchi M."/>
            <person name="Sakai K."/>
            <person name="Shibata M."/>
            <person name="Shimokawa T."/>
            <person name="Song J."/>
            <person name="Takazaki Y."/>
            <person name="Terasawa K."/>
            <person name="Tsugane M."/>
            <person name="Tsuji K."/>
            <person name="Ueda S."/>
            <person name="Waki K."/>
            <person name="Yamagata H."/>
            <person name="Yamamoto M."/>
            <person name="Yamamoto S."/>
            <person name="Yamane H."/>
            <person name="Yoshiki S."/>
            <person name="Yoshihara R."/>
            <person name="Yukawa K."/>
            <person name="Zhong H."/>
            <person name="Yano M."/>
            <person name="Yuan Q."/>
            <person name="Ouyang S."/>
            <person name="Liu J."/>
            <person name="Jones K.M."/>
            <person name="Gansberger K."/>
            <person name="Moffat K."/>
            <person name="Hill J."/>
            <person name="Bera J."/>
            <person name="Fadrosh D."/>
            <person name="Jin S."/>
            <person name="Johri S."/>
            <person name="Kim M."/>
            <person name="Overton L."/>
            <person name="Reardon M."/>
            <person name="Tsitrin T."/>
            <person name="Vuong H."/>
            <person name="Weaver B."/>
            <person name="Ciecko A."/>
            <person name="Tallon L."/>
            <person name="Jackson J."/>
            <person name="Pai G."/>
            <person name="Aken S.V."/>
            <person name="Utterback T."/>
            <person name="Reidmuller S."/>
            <person name="Feldblyum T."/>
            <person name="Hsiao J."/>
            <person name="Zismann V."/>
            <person name="Iobst S."/>
            <person name="de Vazeille A.R."/>
            <person name="Buell C.R."/>
            <person name="Ying K."/>
            <person name="Li Y."/>
            <person name="Lu T."/>
            <person name="Huang Y."/>
            <person name="Zhao Q."/>
            <person name="Feng Q."/>
            <person name="Zhang L."/>
            <person name="Zhu J."/>
            <person name="Weng Q."/>
            <person name="Mu J."/>
            <person name="Lu Y."/>
            <person name="Fan D."/>
            <person name="Liu Y."/>
            <person name="Guan J."/>
            <person name="Zhang Y."/>
            <person name="Yu S."/>
            <person name="Liu X."/>
            <person name="Zhang Y."/>
            <person name="Hong G."/>
            <person name="Han B."/>
            <person name="Choisne N."/>
            <person name="Demange N."/>
            <person name="Orjeda G."/>
            <person name="Samain S."/>
            <person name="Cattolico L."/>
            <person name="Pelletier E."/>
            <person name="Couloux A."/>
            <person name="Segurens B."/>
            <person name="Wincker P."/>
            <person name="D'Hont A."/>
            <person name="Scarpelli C."/>
            <person name="Weissenbach J."/>
            <person name="Salanoubat M."/>
            <person name="Quetier F."/>
            <person name="Yu Y."/>
            <person name="Kim H.R."/>
            <person name="Rambo T."/>
            <person name="Currie J."/>
            <person name="Collura K."/>
            <person name="Luo M."/>
            <person name="Yang T."/>
            <person name="Ammiraju J.S.S."/>
            <person name="Engler F."/>
            <person name="Soderlund C."/>
            <person name="Wing R.A."/>
            <person name="Palmer L.E."/>
            <person name="de la Bastide M."/>
            <person name="Spiegel L."/>
            <person name="Nascimento L."/>
            <person name="Zutavern T."/>
            <person name="O'Shaughnessy A."/>
            <person name="Dike S."/>
            <person name="Dedhia N."/>
            <person name="Preston R."/>
            <person name="Balija V."/>
            <person name="McCombie W.R."/>
            <person name="Chow T."/>
            <person name="Chen H."/>
            <person name="Chung M."/>
            <person name="Chen C."/>
            <person name="Shaw J."/>
            <person name="Wu H."/>
            <person name="Hsiao K."/>
            <person name="Chao Y."/>
            <person name="Chu M."/>
            <person name="Cheng C."/>
            <person name="Hour A."/>
            <person name="Lee P."/>
            <person name="Lin S."/>
            <person name="Lin Y."/>
            <person name="Liou J."/>
            <person name="Liu S."/>
            <person name="Hsing Y."/>
            <person name="Raghuvanshi S."/>
            <person name="Mohanty A."/>
            <person name="Bharti A.K."/>
            <person name="Gaur A."/>
            <person name="Gupta V."/>
            <person name="Kumar D."/>
            <person name="Ravi V."/>
            <person name="Vij S."/>
            <person name="Kapur A."/>
            <person name="Khurana P."/>
            <person name="Khurana P."/>
            <person name="Khurana J.P."/>
            <person name="Tyagi A.K."/>
            <person name="Gaikwad K."/>
            <person name="Singh A."/>
            <person name="Dalal V."/>
            <person name="Srivastava S."/>
            <person name="Dixit A."/>
            <person name="Pal A.K."/>
            <person name="Ghazi I.A."/>
            <person name="Yadav M."/>
            <person name="Pandit A."/>
            <person name="Bhargava A."/>
            <person name="Sureshbabu K."/>
            <person name="Batra K."/>
            <person name="Sharma T.R."/>
            <person name="Mohapatra T."/>
            <person name="Singh N.K."/>
            <person name="Messing J."/>
            <person name="Nelson A.B."/>
            <person name="Fuks G."/>
            <person name="Kavchok S."/>
            <person name="Keizer G."/>
            <person name="Linton E."/>
            <person name="Llaca V."/>
            <person name="Song R."/>
            <person name="Tanyolac B."/>
            <person name="Young S."/>
            <person name="Ho-Il K."/>
            <person name="Hahn J.H."/>
            <person name="Sangsakoo G."/>
            <person name="Vanavichit A."/>
            <person name="de Mattos Luiz.A.T."/>
            <person name="Zimmer P.D."/>
            <person name="Malone G."/>
            <person name="Dellagostin O."/>
            <person name="de Oliveira A.C."/>
            <person name="Bevan M."/>
            <person name="Bancroft I."/>
            <person name="Minx P."/>
            <person name="Cordum H."/>
            <person name="Wilson R."/>
            <person name="Cheng Z."/>
            <person name="Jin W."/>
            <person name="Jiang J."/>
            <person name="Leong S.A."/>
            <person name="Iwama H."/>
            <person name="Gojobori T."/>
            <person name="Itoh T."/>
            <person name="Niimura Y."/>
            <person name="Fujii Y."/>
            <person name="Habara T."/>
            <person name="Sakai H."/>
            <person name="Sato Y."/>
            <person name="Wilson G."/>
            <person name="Kumar K."/>
            <person name="McCouch S."/>
            <person name="Juretic N."/>
            <person name="Hoen D."/>
            <person name="Wright S."/>
            <person name="Bruskiewich R."/>
            <person name="Bureau T."/>
            <person name="Miyao A."/>
            <person name="Hirochika H."/>
            <person name="Nishikawa T."/>
            <person name="Kadowaki K."/>
            <person name="Sugiura M."/>
            <person name="Burr B."/>
            <person name="Sasaki T."/>
        </authorList>
    </citation>
    <scope>NUCLEOTIDE SEQUENCE [LARGE SCALE GENOMIC DNA]</scope>
    <source>
        <strain evidence="3">cv. Nipponbare</strain>
    </source>
</reference>
<reference evidence="2" key="2">
    <citation type="submission" date="2002-03" db="EMBL/GenBank/DDBJ databases">
        <title>Oryza sativa nipponbare(GA3) genomic DNA, chromosome 6, BAC clone:OSJNBa0068B06.</title>
        <authorList>
            <person name="Sasaki T."/>
            <person name="Matsumoto T."/>
            <person name="Yamamoto K."/>
        </authorList>
    </citation>
    <scope>NUCLEOTIDE SEQUENCE</scope>
</reference>